<proteinExistence type="inferred from homology"/>
<evidence type="ECO:0000313" key="8">
    <source>
        <dbReference type="Proteomes" id="UP001501166"/>
    </source>
</evidence>
<keyword evidence="8" id="KW-1185">Reference proteome</keyword>
<protein>
    <recommendedName>
        <fullName evidence="3">UDP-glucose 4-epimerase</fullName>
    </recommendedName>
    <alternativeName>
        <fullName evidence="5">Galactowaldenase</fullName>
    </alternativeName>
    <alternativeName>
        <fullName evidence="4">UDP-galactose 4-epimerase</fullName>
    </alternativeName>
</protein>
<comment type="pathway">
    <text evidence="1">Carbohydrate metabolism; galactose metabolism.</text>
</comment>
<dbReference type="EMBL" id="BAAACW010000057">
    <property type="protein sequence ID" value="GAA0358895.1"/>
    <property type="molecule type" value="Genomic_DNA"/>
</dbReference>
<dbReference type="PANTHER" id="PTHR43725">
    <property type="entry name" value="UDP-GLUCOSE 4-EPIMERASE"/>
    <property type="match status" value="1"/>
</dbReference>
<accession>A0ABP3H3Z3</accession>
<comment type="caution">
    <text evidence="7">The sequence shown here is derived from an EMBL/GenBank/DDBJ whole genome shotgun (WGS) entry which is preliminary data.</text>
</comment>
<dbReference type="InterPro" id="IPR001509">
    <property type="entry name" value="Epimerase_deHydtase"/>
</dbReference>
<evidence type="ECO:0000256" key="4">
    <source>
        <dbReference type="ARBA" id="ARBA00031367"/>
    </source>
</evidence>
<comment type="similarity">
    <text evidence="2">Belongs to the NAD(P)-dependent epimerase/dehydratase family.</text>
</comment>
<dbReference type="Pfam" id="PF01370">
    <property type="entry name" value="Epimerase"/>
    <property type="match status" value="1"/>
</dbReference>
<sequence length="318" mass="36585">MKVVIIGGSGHIGSYLIPKLVKHNHEVIAVSRGESEPYIKDWTWDKVQHVHLDRTHDSNFNQKIAELNADVVIDLICFKLDEVKEMVEALKQTDLSHYLYCSTIWTHGRAEQLPADPNGIKYPLDEYGREKYESEKYLKREYRLNHFPATMISPGQICGPGWSIINPLGFKDDGVFQDIADGKEISLPNHGMETLHPVHAEDVAQQFVDAMSNRNQSLGENFHAVSAESLTLYGYAQSMYRFFGHEPKITFLSWDKWCDYVKDERQADVSFYHIARSGYYSIENAQRLIGYQPKYTALEVVETSIQSYLDRNVISMRK</sequence>
<evidence type="ECO:0000256" key="1">
    <source>
        <dbReference type="ARBA" id="ARBA00004947"/>
    </source>
</evidence>
<evidence type="ECO:0000256" key="3">
    <source>
        <dbReference type="ARBA" id="ARBA00018569"/>
    </source>
</evidence>
<evidence type="ECO:0000259" key="6">
    <source>
        <dbReference type="Pfam" id="PF01370"/>
    </source>
</evidence>
<dbReference type="Proteomes" id="UP001501166">
    <property type="component" value="Unassembled WGS sequence"/>
</dbReference>
<dbReference type="SUPFAM" id="SSF51735">
    <property type="entry name" value="NAD(P)-binding Rossmann-fold domains"/>
    <property type="match status" value="1"/>
</dbReference>
<dbReference type="Gene3D" id="3.40.50.720">
    <property type="entry name" value="NAD(P)-binding Rossmann-like Domain"/>
    <property type="match status" value="1"/>
</dbReference>
<dbReference type="InterPro" id="IPR036291">
    <property type="entry name" value="NAD(P)-bd_dom_sf"/>
</dbReference>
<evidence type="ECO:0000256" key="5">
    <source>
        <dbReference type="ARBA" id="ARBA00033067"/>
    </source>
</evidence>
<dbReference type="RefSeq" id="WP_343754464.1">
    <property type="nucleotide sequence ID" value="NZ_BAAACW010000057.1"/>
</dbReference>
<feature type="domain" description="NAD-dependent epimerase/dehydratase" evidence="6">
    <location>
        <begin position="3"/>
        <end position="216"/>
    </location>
</feature>
<reference evidence="8" key="1">
    <citation type="journal article" date="2019" name="Int. J. Syst. Evol. Microbiol.">
        <title>The Global Catalogue of Microorganisms (GCM) 10K type strain sequencing project: providing services to taxonomists for standard genome sequencing and annotation.</title>
        <authorList>
            <consortium name="The Broad Institute Genomics Platform"/>
            <consortium name="The Broad Institute Genome Sequencing Center for Infectious Disease"/>
            <person name="Wu L."/>
            <person name="Ma J."/>
        </authorList>
    </citation>
    <scope>NUCLEOTIDE SEQUENCE [LARGE SCALE GENOMIC DNA]</scope>
    <source>
        <strain evidence="8">JCM 12662</strain>
    </source>
</reference>
<gene>
    <name evidence="7" type="ORF">GCM10008932_09480</name>
</gene>
<evidence type="ECO:0000313" key="7">
    <source>
        <dbReference type="EMBL" id="GAA0358895.1"/>
    </source>
</evidence>
<evidence type="ECO:0000256" key="2">
    <source>
        <dbReference type="ARBA" id="ARBA00007637"/>
    </source>
</evidence>
<name>A0ABP3H3Z3_9LACT</name>
<organism evidence="7 8">
    <name type="scientific">Alkalibacterium iburiense</name>
    <dbReference type="NCBI Taxonomy" id="290589"/>
    <lineage>
        <taxon>Bacteria</taxon>
        <taxon>Bacillati</taxon>
        <taxon>Bacillota</taxon>
        <taxon>Bacilli</taxon>
        <taxon>Lactobacillales</taxon>
        <taxon>Carnobacteriaceae</taxon>
        <taxon>Alkalibacterium</taxon>
    </lineage>
</organism>